<dbReference type="Proteomes" id="UP000027821">
    <property type="component" value="Unassembled WGS sequence"/>
</dbReference>
<dbReference type="InterPro" id="IPR029068">
    <property type="entry name" value="Glyas_Bleomycin-R_OHBP_Dase"/>
</dbReference>
<dbReference type="PANTHER" id="PTHR39434">
    <property type="match status" value="1"/>
</dbReference>
<dbReference type="EMBL" id="JMIH01000021">
    <property type="protein sequence ID" value="KEO73514.1"/>
    <property type="molecule type" value="Genomic_DNA"/>
</dbReference>
<comment type="caution">
    <text evidence="2">The sequence shown here is derived from an EMBL/GenBank/DDBJ whole genome shotgun (WGS) entry which is preliminary data.</text>
</comment>
<dbReference type="STRING" id="1048983.EL17_11455"/>
<accession>A0A074KX26</accession>
<sequence>MSQFNPFHLAFPIRDIEETRSFYQDLLGCEIGRSTEKWIDFNFFGHQLSAHVKPEELQQALANEVDGKNVPVRHFGALLEWNAWHKLADKLRDHGIQFIIEPYIRFKGEVGEQATMFFLDPSGNALEFKSFQDPSQIFAK</sequence>
<dbReference type="CDD" id="cd08357">
    <property type="entry name" value="VOC_like"/>
    <property type="match status" value="1"/>
</dbReference>
<evidence type="ECO:0000259" key="1">
    <source>
        <dbReference type="PROSITE" id="PS51819"/>
    </source>
</evidence>
<evidence type="ECO:0000313" key="3">
    <source>
        <dbReference type="Proteomes" id="UP000027821"/>
    </source>
</evidence>
<dbReference type="Gene3D" id="3.10.180.10">
    <property type="entry name" value="2,3-Dihydroxybiphenyl 1,2-Dioxygenase, domain 1"/>
    <property type="match status" value="1"/>
</dbReference>
<protein>
    <submittedName>
        <fullName evidence="2">Glyoxalase</fullName>
    </submittedName>
</protein>
<evidence type="ECO:0000313" key="2">
    <source>
        <dbReference type="EMBL" id="KEO73514.1"/>
    </source>
</evidence>
<dbReference type="PANTHER" id="PTHR39434:SF1">
    <property type="entry name" value="VOC DOMAIN-CONTAINING PROTEIN"/>
    <property type="match status" value="1"/>
</dbReference>
<dbReference type="eggNOG" id="COG3565">
    <property type="taxonomic scope" value="Bacteria"/>
</dbReference>
<dbReference type="Pfam" id="PF00903">
    <property type="entry name" value="Glyoxalase"/>
    <property type="match status" value="1"/>
</dbReference>
<dbReference type="SUPFAM" id="SSF54593">
    <property type="entry name" value="Glyoxalase/Bleomycin resistance protein/Dihydroxybiphenyl dioxygenase"/>
    <property type="match status" value="1"/>
</dbReference>
<dbReference type="InterPro" id="IPR037523">
    <property type="entry name" value="VOC_core"/>
</dbReference>
<dbReference type="PROSITE" id="PS51819">
    <property type="entry name" value="VOC"/>
    <property type="match status" value="1"/>
</dbReference>
<keyword evidence="3" id="KW-1185">Reference proteome</keyword>
<gene>
    <name evidence="2" type="ORF">EL17_11455</name>
</gene>
<reference evidence="2 3" key="1">
    <citation type="submission" date="2014-04" db="EMBL/GenBank/DDBJ databases">
        <title>Characterization and application of a salt tolerant electro-active bacterium.</title>
        <authorList>
            <person name="Yang L."/>
            <person name="Wei S."/>
            <person name="Tay Q.X.M."/>
        </authorList>
    </citation>
    <scope>NUCLEOTIDE SEQUENCE [LARGE SCALE GENOMIC DNA]</scope>
    <source>
        <strain evidence="2 3">LY1</strain>
    </source>
</reference>
<organism evidence="2 3">
    <name type="scientific">Anditalea andensis</name>
    <dbReference type="NCBI Taxonomy" id="1048983"/>
    <lineage>
        <taxon>Bacteria</taxon>
        <taxon>Pseudomonadati</taxon>
        <taxon>Bacteroidota</taxon>
        <taxon>Cytophagia</taxon>
        <taxon>Cytophagales</taxon>
        <taxon>Cytophagaceae</taxon>
        <taxon>Anditalea</taxon>
    </lineage>
</organism>
<dbReference type="RefSeq" id="WP_035074335.1">
    <property type="nucleotide sequence ID" value="NZ_JMIH01000021.1"/>
</dbReference>
<dbReference type="AlphaFoldDB" id="A0A074KX26"/>
<feature type="domain" description="VOC" evidence="1">
    <location>
        <begin position="5"/>
        <end position="131"/>
    </location>
</feature>
<proteinExistence type="predicted"/>
<dbReference type="OrthoDB" id="793940at2"/>
<name>A0A074KX26_9BACT</name>
<dbReference type="InterPro" id="IPR004360">
    <property type="entry name" value="Glyas_Fos-R_dOase_dom"/>
</dbReference>